<evidence type="ECO:0000313" key="2">
    <source>
        <dbReference type="EMBL" id="KAG7154541.1"/>
    </source>
</evidence>
<gene>
    <name evidence="2" type="ORF">Hamer_G032138</name>
</gene>
<proteinExistence type="predicted"/>
<sequence>MIQSHNELSQNCVDHVGKNCGLKLSPTFTGFPTAGASFTPTYNNYWQMKLEDPFTSDELEQLVELQDGKQKMKTAEEMRSRKHRPSLLLRCLSACHRPNLPGILQQEAEKLPDTSQQQGIKLRHLPQQQRRSTCPHPSKKMQTLTHHTHPD</sequence>
<dbReference type="EMBL" id="JAHLQT010044147">
    <property type="protein sequence ID" value="KAG7154541.1"/>
    <property type="molecule type" value="Genomic_DNA"/>
</dbReference>
<accession>A0A8J5JD53</accession>
<name>A0A8J5JD53_HOMAM</name>
<reference evidence="2" key="1">
    <citation type="journal article" date="2021" name="Sci. Adv.">
        <title>The American lobster genome reveals insights on longevity, neural, and immune adaptations.</title>
        <authorList>
            <person name="Polinski J.M."/>
            <person name="Zimin A.V."/>
            <person name="Clark K.F."/>
            <person name="Kohn A.B."/>
            <person name="Sadowski N."/>
            <person name="Timp W."/>
            <person name="Ptitsyn A."/>
            <person name="Khanna P."/>
            <person name="Romanova D.Y."/>
            <person name="Williams P."/>
            <person name="Greenwood S.J."/>
            <person name="Moroz L.L."/>
            <person name="Walt D.R."/>
            <person name="Bodnar A.G."/>
        </authorList>
    </citation>
    <scope>NUCLEOTIDE SEQUENCE</scope>
    <source>
        <strain evidence="2">GMGI-L3</strain>
    </source>
</reference>
<organism evidence="2 3">
    <name type="scientific">Homarus americanus</name>
    <name type="common">American lobster</name>
    <dbReference type="NCBI Taxonomy" id="6706"/>
    <lineage>
        <taxon>Eukaryota</taxon>
        <taxon>Metazoa</taxon>
        <taxon>Ecdysozoa</taxon>
        <taxon>Arthropoda</taxon>
        <taxon>Crustacea</taxon>
        <taxon>Multicrustacea</taxon>
        <taxon>Malacostraca</taxon>
        <taxon>Eumalacostraca</taxon>
        <taxon>Eucarida</taxon>
        <taxon>Decapoda</taxon>
        <taxon>Pleocyemata</taxon>
        <taxon>Astacidea</taxon>
        <taxon>Nephropoidea</taxon>
        <taxon>Nephropidae</taxon>
        <taxon>Homarus</taxon>
    </lineage>
</organism>
<evidence type="ECO:0000256" key="1">
    <source>
        <dbReference type="SAM" id="MobiDB-lite"/>
    </source>
</evidence>
<dbReference type="Proteomes" id="UP000747542">
    <property type="component" value="Unassembled WGS sequence"/>
</dbReference>
<comment type="caution">
    <text evidence="2">The sequence shown here is derived from an EMBL/GenBank/DDBJ whole genome shotgun (WGS) entry which is preliminary data.</text>
</comment>
<dbReference type="AlphaFoldDB" id="A0A8J5JD53"/>
<protein>
    <submittedName>
        <fullName evidence="2">Uncharacterized protein</fullName>
    </submittedName>
</protein>
<feature type="non-terminal residue" evidence="2">
    <location>
        <position position="151"/>
    </location>
</feature>
<evidence type="ECO:0000313" key="3">
    <source>
        <dbReference type="Proteomes" id="UP000747542"/>
    </source>
</evidence>
<feature type="region of interest" description="Disordered" evidence="1">
    <location>
        <begin position="103"/>
        <end position="151"/>
    </location>
</feature>
<keyword evidence="3" id="KW-1185">Reference proteome</keyword>